<evidence type="ECO:0000313" key="13">
    <source>
        <dbReference type="Proteomes" id="UP001259982"/>
    </source>
</evidence>
<evidence type="ECO:0000259" key="11">
    <source>
        <dbReference type="PROSITE" id="PS51384"/>
    </source>
</evidence>
<sequence>MARWIEGEVIANHHWTDTHHSLRVRAPAVPFQAGQFSRLAQAIDGHITARPYSFVNPPQDEVLEFYSTVVPEGPFSSRLHALAPGDPILVAPRGAGCFTLDRVPDAPSLWLLATGTALGPFLSILRTDEPWQRFRRIVLVHAARHRAELAYRELIESLPPALTYLPVVSREPCPEALAGRIPALIASGELEQAAGASLTPNQAQVMICGNPDMVQDTARVLGERGLQPNNRKQTGHVTTEQYW</sequence>
<proteinExistence type="inferred from homology"/>
<keyword evidence="6" id="KW-0274">FAD</keyword>
<evidence type="ECO:0000313" key="12">
    <source>
        <dbReference type="EMBL" id="MDT0618813.1"/>
    </source>
</evidence>
<dbReference type="Pfam" id="PF00175">
    <property type="entry name" value="NAD_binding_1"/>
    <property type="match status" value="1"/>
</dbReference>
<dbReference type="PROSITE" id="PS51384">
    <property type="entry name" value="FAD_FR"/>
    <property type="match status" value="1"/>
</dbReference>
<organism evidence="12 13">
    <name type="scientific">Spectribacter acetivorans</name>
    <dbReference type="NCBI Taxonomy" id="3075603"/>
    <lineage>
        <taxon>Bacteria</taxon>
        <taxon>Pseudomonadati</taxon>
        <taxon>Pseudomonadota</taxon>
        <taxon>Gammaproteobacteria</taxon>
        <taxon>Salinisphaerales</taxon>
        <taxon>Salinisphaeraceae</taxon>
        <taxon>Spectribacter</taxon>
    </lineage>
</organism>
<dbReference type="InterPro" id="IPR017927">
    <property type="entry name" value="FAD-bd_FR_type"/>
</dbReference>
<protein>
    <recommendedName>
        <fullName evidence="3">ferredoxin--NADP(+) reductase</fullName>
        <ecNumber evidence="3">1.18.1.2</ecNumber>
    </recommendedName>
</protein>
<evidence type="ECO:0000256" key="9">
    <source>
        <dbReference type="ARBA" id="ARBA00047776"/>
    </source>
</evidence>
<dbReference type="EMBL" id="JAVRHY010000008">
    <property type="protein sequence ID" value="MDT0618813.1"/>
    <property type="molecule type" value="Genomic_DNA"/>
</dbReference>
<dbReference type="Gene3D" id="2.40.30.10">
    <property type="entry name" value="Translation factors"/>
    <property type="match status" value="1"/>
</dbReference>
<dbReference type="CDD" id="cd06195">
    <property type="entry name" value="FNR1"/>
    <property type="match status" value="1"/>
</dbReference>
<dbReference type="InterPro" id="IPR033892">
    <property type="entry name" value="FNR_bac"/>
</dbReference>
<evidence type="ECO:0000256" key="2">
    <source>
        <dbReference type="ARBA" id="ARBA00008312"/>
    </source>
</evidence>
<evidence type="ECO:0000256" key="8">
    <source>
        <dbReference type="ARBA" id="ARBA00023002"/>
    </source>
</evidence>
<dbReference type="RefSeq" id="WP_311659018.1">
    <property type="nucleotide sequence ID" value="NZ_JAVRHY010000008.1"/>
</dbReference>
<keyword evidence="4" id="KW-0285">Flavoprotein</keyword>
<evidence type="ECO:0000256" key="10">
    <source>
        <dbReference type="SAM" id="MobiDB-lite"/>
    </source>
</evidence>
<dbReference type="InterPro" id="IPR001433">
    <property type="entry name" value="OxRdtase_FAD/NAD-bd"/>
</dbReference>
<dbReference type="InterPro" id="IPR039261">
    <property type="entry name" value="FNR_nucleotide-bd"/>
</dbReference>
<feature type="compositionally biased region" description="Polar residues" evidence="10">
    <location>
        <begin position="227"/>
        <end position="243"/>
    </location>
</feature>
<keyword evidence="7" id="KW-0521">NADP</keyword>
<name>A0ABU3B9G0_9GAMM</name>
<reference evidence="12 13" key="1">
    <citation type="submission" date="2023-09" db="EMBL/GenBank/DDBJ databases">
        <authorList>
            <person name="Rey-Velasco X."/>
        </authorList>
    </citation>
    <scope>NUCLEOTIDE SEQUENCE [LARGE SCALE GENOMIC DNA]</scope>
    <source>
        <strain evidence="12 13">P385</strain>
    </source>
</reference>
<accession>A0ABU3B9G0</accession>
<evidence type="ECO:0000256" key="5">
    <source>
        <dbReference type="ARBA" id="ARBA00022741"/>
    </source>
</evidence>
<evidence type="ECO:0000256" key="1">
    <source>
        <dbReference type="ARBA" id="ARBA00001974"/>
    </source>
</evidence>
<comment type="cofactor">
    <cofactor evidence="1">
        <name>FAD</name>
        <dbReference type="ChEBI" id="CHEBI:57692"/>
    </cofactor>
</comment>
<comment type="catalytic activity">
    <reaction evidence="9">
        <text>2 reduced [2Fe-2S]-[ferredoxin] + NADP(+) + H(+) = 2 oxidized [2Fe-2S]-[ferredoxin] + NADPH</text>
        <dbReference type="Rhea" id="RHEA:20125"/>
        <dbReference type="Rhea" id="RHEA-COMP:10000"/>
        <dbReference type="Rhea" id="RHEA-COMP:10001"/>
        <dbReference type="ChEBI" id="CHEBI:15378"/>
        <dbReference type="ChEBI" id="CHEBI:33737"/>
        <dbReference type="ChEBI" id="CHEBI:33738"/>
        <dbReference type="ChEBI" id="CHEBI:57783"/>
        <dbReference type="ChEBI" id="CHEBI:58349"/>
        <dbReference type="EC" id="1.18.1.2"/>
    </reaction>
</comment>
<keyword evidence="13" id="KW-1185">Reference proteome</keyword>
<dbReference type="GO" id="GO:0004324">
    <property type="term" value="F:ferredoxin-NADP+ reductase activity"/>
    <property type="evidence" value="ECO:0007669"/>
    <property type="project" value="UniProtKB-EC"/>
</dbReference>
<dbReference type="InterPro" id="IPR017938">
    <property type="entry name" value="Riboflavin_synthase-like_b-brl"/>
</dbReference>
<keyword evidence="8 12" id="KW-0560">Oxidoreductase</keyword>
<comment type="caution">
    <text evidence="12">The sequence shown here is derived from an EMBL/GenBank/DDBJ whole genome shotgun (WGS) entry which is preliminary data.</text>
</comment>
<dbReference type="SUPFAM" id="SSF63380">
    <property type="entry name" value="Riboflavin synthase domain-like"/>
    <property type="match status" value="1"/>
</dbReference>
<feature type="domain" description="FAD-binding FR-type" evidence="11">
    <location>
        <begin position="2"/>
        <end position="101"/>
    </location>
</feature>
<evidence type="ECO:0000256" key="6">
    <source>
        <dbReference type="ARBA" id="ARBA00022827"/>
    </source>
</evidence>
<keyword evidence="5" id="KW-0547">Nucleotide-binding</keyword>
<dbReference type="SUPFAM" id="SSF52343">
    <property type="entry name" value="Ferredoxin reductase-like, C-terminal NADP-linked domain"/>
    <property type="match status" value="1"/>
</dbReference>
<dbReference type="EC" id="1.18.1.2" evidence="3"/>
<gene>
    <name evidence="12" type="ORF">RM531_10040</name>
</gene>
<evidence type="ECO:0000256" key="4">
    <source>
        <dbReference type="ARBA" id="ARBA00022630"/>
    </source>
</evidence>
<dbReference type="Gene3D" id="3.40.50.80">
    <property type="entry name" value="Nucleotide-binding domain of ferredoxin-NADP reductase (FNR) module"/>
    <property type="match status" value="1"/>
</dbReference>
<dbReference type="PANTHER" id="PTHR47878:SF1">
    <property type="entry name" value="FLAVODOXIN_FERREDOXIN--NADP REDUCTASE"/>
    <property type="match status" value="1"/>
</dbReference>
<dbReference type="Proteomes" id="UP001259982">
    <property type="component" value="Unassembled WGS sequence"/>
</dbReference>
<dbReference type="InterPro" id="IPR051930">
    <property type="entry name" value="FNR_type-1"/>
</dbReference>
<dbReference type="PANTHER" id="PTHR47878">
    <property type="entry name" value="OXIDOREDUCTASE FAD/NAD(P)-BINDING DOMAIN PROTEIN"/>
    <property type="match status" value="1"/>
</dbReference>
<evidence type="ECO:0000256" key="3">
    <source>
        <dbReference type="ARBA" id="ARBA00013223"/>
    </source>
</evidence>
<comment type="similarity">
    <text evidence="2">Belongs to the ferredoxin--NADP reductase type 1 family.</text>
</comment>
<feature type="region of interest" description="Disordered" evidence="10">
    <location>
        <begin position="223"/>
        <end position="243"/>
    </location>
</feature>
<evidence type="ECO:0000256" key="7">
    <source>
        <dbReference type="ARBA" id="ARBA00022857"/>
    </source>
</evidence>